<keyword evidence="9 12" id="KW-0472">Membrane</keyword>
<dbReference type="CDD" id="cd11043">
    <property type="entry name" value="CYP90-like"/>
    <property type="match status" value="1"/>
</dbReference>
<dbReference type="PRINTS" id="PR00463">
    <property type="entry name" value="EP450I"/>
</dbReference>
<keyword evidence="6 12" id="KW-1133">Transmembrane helix</keyword>
<proteinExistence type="inferred from homology"/>
<evidence type="ECO:0000313" key="14">
    <source>
        <dbReference type="Proteomes" id="UP000004994"/>
    </source>
</evidence>
<evidence type="ECO:0000256" key="3">
    <source>
        <dbReference type="ARBA" id="ARBA00010617"/>
    </source>
</evidence>
<evidence type="ECO:0000256" key="6">
    <source>
        <dbReference type="ARBA" id="ARBA00022989"/>
    </source>
</evidence>
<dbReference type="Gramene" id="Solyc01g028805.1.1">
    <property type="protein sequence ID" value="Solyc01g028805.1.1"/>
    <property type="gene ID" value="Solyc01g028805.1"/>
</dbReference>
<evidence type="ECO:0000313" key="13">
    <source>
        <dbReference type="EnsemblPlants" id="Solyc01g028805.1.1"/>
    </source>
</evidence>
<dbReference type="STRING" id="4081.A0A3Q7EDF5"/>
<evidence type="ECO:0000256" key="4">
    <source>
        <dbReference type="ARBA" id="ARBA00022692"/>
    </source>
</evidence>
<dbReference type="SUPFAM" id="SSF48264">
    <property type="entry name" value="Cytochrome P450"/>
    <property type="match status" value="1"/>
</dbReference>
<reference evidence="13" key="1">
    <citation type="journal article" date="2012" name="Nature">
        <title>The tomato genome sequence provides insights into fleshy fruit evolution.</title>
        <authorList>
            <consortium name="Tomato Genome Consortium"/>
        </authorList>
    </citation>
    <scope>NUCLEOTIDE SEQUENCE [LARGE SCALE GENOMIC DNA]</scope>
    <source>
        <strain evidence="13">cv. Heinz 1706</strain>
    </source>
</reference>
<keyword evidence="10 11" id="KW-0349">Heme</keyword>
<feature type="transmembrane region" description="Helical" evidence="12">
    <location>
        <begin position="6"/>
        <end position="22"/>
    </location>
</feature>
<dbReference type="OMA" id="PIMGAYR"/>
<evidence type="ECO:0000256" key="1">
    <source>
        <dbReference type="ARBA" id="ARBA00001971"/>
    </source>
</evidence>
<evidence type="ECO:0000256" key="10">
    <source>
        <dbReference type="PIRSR" id="PIRSR602401-1"/>
    </source>
</evidence>
<dbReference type="Pfam" id="PF00067">
    <property type="entry name" value="p450"/>
    <property type="match status" value="1"/>
</dbReference>
<comment type="cofactor">
    <cofactor evidence="1 10">
        <name>heme</name>
        <dbReference type="ChEBI" id="CHEBI:30413"/>
    </cofactor>
</comment>
<evidence type="ECO:0000256" key="8">
    <source>
        <dbReference type="ARBA" id="ARBA00023004"/>
    </source>
</evidence>
<dbReference type="GO" id="GO:0004497">
    <property type="term" value="F:monooxygenase activity"/>
    <property type="evidence" value="ECO:0000318"/>
    <property type="project" value="GO_Central"/>
</dbReference>
<dbReference type="AlphaFoldDB" id="A0A3Q7EDF5"/>
<keyword evidence="14" id="KW-1185">Reference proteome</keyword>
<dbReference type="PROSITE" id="PS00086">
    <property type="entry name" value="CYTOCHROME_P450"/>
    <property type="match status" value="1"/>
</dbReference>
<evidence type="ECO:0000256" key="2">
    <source>
        <dbReference type="ARBA" id="ARBA00004167"/>
    </source>
</evidence>
<evidence type="ECO:0000256" key="12">
    <source>
        <dbReference type="SAM" id="Phobius"/>
    </source>
</evidence>
<keyword evidence="11" id="KW-0503">Monooxygenase</keyword>
<comment type="subcellular location">
    <subcellularLocation>
        <location evidence="2">Membrane</location>
        <topology evidence="2">Single-pass membrane protein</topology>
    </subcellularLocation>
</comment>
<feature type="binding site" description="axial binding residue" evidence="10">
    <location>
        <position position="429"/>
    </location>
    <ligand>
        <name>heme</name>
        <dbReference type="ChEBI" id="CHEBI:30413"/>
    </ligand>
    <ligandPart>
        <name>Fe</name>
        <dbReference type="ChEBI" id="CHEBI:18248"/>
    </ligandPart>
</feature>
<keyword evidence="4 12" id="KW-0812">Transmembrane</keyword>
<dbReference type="PANTHER" id="PTHR24286">
    <property type="entry name" value="CYTOCHROME P450 26"/>
    <property type="match status" value="1"/>
</dbReference>
<dbReference type="GO" id="GO:0005506">
    <property type="term" value="F:iron ion binding"/>
    <property type="evidence" value="ECO:0007669"/>
    <property type="project" value="InterPro"/>
</dbReference>
<dbReference type="InParanoid" id="A0A3Q7EDF5"/>
<evidence type="ECO:0000256" key="5">
    <source>
        <dbReference type="ARBA" id="ARBA00022723"/>
    </source>
</evidence>
<dbReference type="EnsemblPlants" id="Solyc01g028805.1.1">
    <property type="protein sequence ID" value="Solyc01g028805.1.1"/>
    <property type="gene ID" value="Solyc01g028805.1"/>
</dbReference>
<dbReference type="InterPro" id="IPR036396">
    <property type="entry name" value="Cyt_P450_sf"/>
</dbReference>
<dbReference type="GO" id="GO:0016712">
    <property type="term" value="F:oxidoreductase activity, acting on paired donors, with incorporation or reduction of molecular oxygen, reduced flavin or flavoprotein as one donor, and incorporation of one atom of oxygen"/>
    <property type="evidence" value="ECO:0007669"/>
    <property type="project" value="UniProtKB-ARBA"/>
</dbReference>
<evidence type="ECO:0008006" key="15">
    <source>
        <dbReference type="Google" id="ProtNLM"/>
    </source>
</evidence>
<dbReference type="Proteomes" id="UP000004994">
    <property type="component" value="Chromosome 1"/>
</dbReference>
<protein>
    <recommendedName>
        <fullName evidence="15">Cytochrome P450</fullName>
    </recommendedName>
</protein>
<dbReference type="GO" id="GO:0016020">
    <property type="term" value="C:membrane"/>
    <property type="evidence" value="ECO:0007669"/>
    <property type="project" value="UniProtKB-SubCell"/>
</dbReference>
<evidence type="ECO:0000256" key="9">
    <source>
        <dbReference type="ARBA" id="ARBA00023136"/>
    </source>
</evidence>
<evidence type="ECO:0000256" key="11">
    <source>
        <dbReference type="RuleBase" id="RU000461"/>
    </source>
</evidence>
<dbReference type="InterPro" id="IPR017972">
    <property type="entry name" value="Cyt_P450_CS"/>
</dbReference>
<dbReference type="GO" id="GO:0020037">
    <property type="term" value="F:heme binding"/>
    <property type="evidence" value="ECO:0007669"/>
    <property type="project" value="InterPro"/>
</dbReference>
<keyword evidence="7 11" id="KW-0560">Oxidoreductase</keyword>
<sequence>MEIPAYVLLLPLALFIIIVIVMRRKRLNYPPGSCGWPYLGETLDFLNANKEGKPEKFVKERIEKYKSKIFKTSLMGETVVVLGGASGNKFLFSNENKQVVIWWPASVRKLIGSCLITTVGKEAKIMRKMLSTFVSPDAFSRLYIKTMELVAHHHFMNYWQGKEKVKVFPLVKLYTFKVACQLFMSIEDKNEIERLSREFNLLLKGLISLPINLPGTSFYKAMKGTTAIRKELLQVVKKRLLQVVKKRREALEQKIASPSQDILSHLLSCPDENGKYMSELLIVNNILLFLFAGHDTSSVTLTLLIKRLAEHPQIYQNILQTEHIEIASSKKEGEFLNWDDIQKMKYSCNVVSEVMRLTPPIMGAYREAIVDINYGGYHIPKVKFYWNTGLTSLDPEIFPNATSLEPSRFEGVGPAPYTYIPFGGGPRMCVGKEFARLEILIFLHILIRKFNWKLLREKTYRHHQILISNEKMTYDPMPTPLEGLPY</sequence>
<comment type="similarity">
    <text evidence="3 11">Belongs to the cytochrome P450 family.</text>
</comment>
<keyword evidence="8 10" id="KW-0408">Iron</keyword>
<reference evidence="13" key="2">
    <citation type="submission" date="2019-01" db="UniProtKB">
        <authorList>
            <consortium name="EnsemblPlants"/>
        </authorList>
    </citation>
    <scope>IDENTIFICATION</scope>
    <source>
        <strain evidence="13">cv. Heinz 1706</strain>
    </source>
</reference>
<dbReference type="PANTHER" id="PTHR24286:SF377">
    <property type="entry name" value="BETA-AMYRIN 28-OXIDASE-LIKE"/>
    <property type="match status" value="1"/>
</dbReference>
<name>A0A3Q7EDF5_SOLLC</name>
<keyword evidence="5 10" id="KW-0479">Metal-binding</keyword>
<dbReference type="FunFam" id="1.10.630.10:FF:000022">
    <property type="entry name" value="Taxadiene 5-alpha hydroxylase"/>
    <property type="match status" value="1"/>
</dbReference>
<dbReference type="PRINTS" id="PR00385">
    <property type="entry name" value="P450"/>
</dbReference>
<organism evidence="13">
    <name type="scientific">Solanum lycopersicum</name>
    <name type="common">Tomato</name>
    <name type="synonym">Lycopersicon esculentum</name>
    <dbReference type="NCBI Taxonomy" id="4081"/>
    <lineage>
        <taxon>Eukaryota</taxon>
        <taxon>Viridiplantae</taxon>
        <taxon>Streptophyta</taxon>
        <taxon>Embryophyta</taxon>
        <taxon>Tracheophyta</taxon>
        <taxon>Spermatophyta</taxon>
        <taxon>Magnoliopsida</taxon>
        <taxon>eudicotyledons</taxon>
        <taxon>Gunneridae</taxon>
        <taxon>Pentapetalae</taxon>
        <taxon>asterids</taxon>
        <taxon>lamiids</taxon>
        <taxon>Solanales</taxon>
        <taxon>Solanaceae</taxon>
        <taxon>Solanoideae</taxon>
        <taxon>Solaneae</taxon>
        <taxon>Solanum</taxon>
        <taxon>Solanum subgen. Lycopersicon</taxon>
    </lineage>
</organism>
<dbReference type="Gene3D" id="1.10.630.10">
    <property type="entry name" value="Cytochrome P450"/>
    <property type="match status" value="1"/>
</dbReference>
<dbReference type="InterPro" id="IPR002401">
    <property type="entry name" value="Cyt_P450_E_grp-I"/>
</dbReference>
<evidence type="ECO:0000256" key="7">
    <source>
        <dbReference type="ARBA" id="ARBA00023002"/>
    </source>
</evidence>
<dbReference type="InterPro" id="IPR001128">
    <property type="entry name" value="Cyt_P450"/>
</dbReference>
<accession>A0A3Q7EDF5</accession>